<evidence type="ECO:0000313" key="6">
    <source>
        <dbReference type="Proteomes" id="UP000638043"/>
    </source>
</evidence>
<dbReference type="Proteomes" id="UP000638043">
    <property type="component" value="Unassembled WGS sequence"/>
</dbReference>
<feature type="region of interest" description="Disordered" evidence="3">
    <location>
        <begin position="1"/>
        <end position="21"/>
    </location>
</feature>
<comment type="caution">
    <text evidence="5">The sequence shown here is derived from an EMBL/GenBank/DDBJ whole genome shotgun (WGS) entry which is preliminary data.</text>
</comment>
<dbReference type="Gene3D" id="3.20.20.80">
    <property type="entry name" value="Glycosidases"/>
    <property type="match status" value="1"/>
</dbReference>
<dbReference type="EMBL" id="BMMQ01000006">
    <property type="protein sequence ID" value="GGO64972.1"/>
    <property type="molecule type" value="Genomic_DNA"/>
</dbReference>
<dbReference type="InterPro" id="IPR017853">
    <property type="entry name" value="GH"/>
</dbReference>
<organism evidence="5 6">
    <name type="scientific">Microbacterium nanhaiense</name>
    <dbReference type="NCBI Taxonomy" id="1301026"/>
    <lineage>
        <taxon>Bacteria</taxon>
        <taxon>Bacillati</taxon>
        <taxon>Actinomycetota</taxon>
        <taxon>Actinomycetes</taxon>
        <taxon>Micrococcales</taxon>
        <taxon>Microbacteriaceae</taxon>
        <taxon>Microbacterium</taxon>
    </lineage>
</organism>
<evidence type="ECO:0000256" key="3">
    <source>
        <dbReference type="SAM" id="MobiDB-lite"/>
    </source>
</evidence>
<dbReference type="PRINTS" id="PR00742">
    <property type="entry name" value="GLHYDRLASE35"/>
</dbReference>
<dbReference type="SUPFAM" id="SSF51445">
    <property type="entry name" value="(Trans)glycosidases"/>
    <property type="match status" value="1"/>
</dbReference>
<dbReference type="InterPro" id="IPR001944">
    <property type="entry name" value="Glycoside_Hdrlase_35"/>
</dbReference>
<evidence type="ECO:0000256" key="1">
    <source>
        <dbReference type="ARBA" id="ARBA00009809"/>
    </source>
</evidence>
<evidence type="ECO:0000259" key="4">
    <source>
        <dbReference type="Pfam" id="PF01301"/>
    </source>
</evidence>
<proteinExistence type="inferred from homology"/>
<evidence type="ECO:0000313" key="5">
    <source>
        <dbReference type="EMBL" id="GGO64972.1"/>
    </source>
</evidence>
<dbReference type="Pfam" id="PF01301">
    <property type="entry name" value="Glyco_hydro_35"/>
    <property type="match status" value="1"/>
</dbReference>
<dbReference type="InterPro" id="IPR031330">
    <property type="entry name" value="Gly_Hdrlase_35_cat"/>
</dbReference>
<protein>
    <recommendedName>
        <fullName evidence="4">Glycoside hydrolase 35 catalytic domain-containing protein</fullName>
    </recommendedName>
</protein>
<keyword evidence="6" id="KW-1185">Reference proteome</keyword>
<gene>
    <name evidence="5" type="ORF">GCM10010910_21080</name>
</gene>
<evidence type="ECO:0000256" key="2">
    <source>
        <dbReference type="RuleBase" id="RU003679"/>
    </source>
</evidence>
<accession>A0ABQ2N355</accession>
<comment type="similarity">
    <text evidence="1 2">Belongs to the glycosyl hydrolase 35 family.</text>
</comment>
<name>A0ABQ2N355_9MICO</name>
<feature type="domain" description="Glycoside hydrolase 35 catalytic" evidence="4">
    <location>
        <begin position="58"/>
        <end position="402"/>
    </location>
</feature>
<reference evidence="6" key="1">
    <citation type="journal article" date="2019" name="Int. J. Syst. Evol. Microbiol.">
        <title>The Global Catalogue of Microorganisms (GCM) 10K type strain sequencing project: providing services to taxonomists for standard genome sequencing and annotation.</title>
        <authorList>
            <consortium name="The Broad Institute Genomics Platform"/>
            <consortium name="The Broad Institute Genome Sequencing Center for Infectious Disease"/>
            <person name="Wu L."/>
            <person name="Ma J."/>
        </authorList>
    </citation>
    <scope>NUCLEOTIDE SEQUENCE [LARGE SCALE GENOMIC DNA]</scope>
    <source>
        <strain evidence="6">CGMCC 4.7181</strain>
    </source>
</reference>
<dbReference type="PANTHER" id="PTHR23421">
    <property type="entry name" value="BETA-GALACTOSIDASE RELATED"/>
    <property type="match status" value="1"/>
</dbReference>
<sequence>MNIPFNGEHPHKEPTPMTEATTNAVRVTAPKPATETPLEMGDDASVSQAIRLTSRYVTVDGEPWIPVMGEYHFSRDLPHRWETELRKLKAGGISVLATYLIWNIHEDVEGEVRWDGHRDVRRFVELADRVGLKVMLRIGPWAHGEARNGGFPDWLQAMPMRHRSDDPAYLAYARKWYAAIEEQVRGLFHSAENPGAPIIGIQVDNELYDNGPHLATLRTIAEEVGMRASLWTATGWGGAEIPYGRVLPVYAGYSDGFWEESTTGWPAFGVMHFTYNTVRDDLTVGADLRDAPVEIDDDANLGAGDPWPFVTCELGGGMAVAYHRRPLVDSDDVAALALTKVGSGSSWQGYYMYHGGLQAEGLQESHDSGYPNDVPVRDYDFFAPVGAVGSQRRHYHLLRQQHLMLSSFGSALAGSVTTIPQQHEGSPRWAVRSDGRSGFLFANNHQPAIAALPALEDVQFTVEFDDASVTIPTSPVSLASGAYFAWPLRQRFGSLAAVSVTAQAITEFEGPNGTVVLFASSEGIDVEIQLEGSAGDVEGATAISDGDVLVLRPDAAPGLGCEVRIGDTTLVFLDRASAESVWRGDIDGRDSVVLWRGGGWFGERGFEAVLGSEGPVLDVSPPLEGAERVSGEGSVFARYTAPAAPAEHALEVPEFGSAPVAPVRRAGSSGRLSAPVDFSAAASVEVPVPAEALTAERAILSLDWTGDVIRAYVGDELIADQYWYGRTLEIDLAPYAEKLAETPLTLRAFAWDPATEVYVDARVRPQGEEPVLEVRSAVVRPVATRAFA</sequence>